<dbReference type="Pfam" id="PF13670">
    <property type="entry name" value="PepSY_2"/>
    <property type="match status" value="1"/>
</dbReference>
<gene>
    <name evidence="2" type="ordered locus">PFL_3851</name>
</gene>
<sequence length="111" mass="12302">MPTKLSLSLVLHSGISPITGAFSMRKILLLSLVLASPLALAGPQCTTAERSQWQDQKAFQEQLKAQGYQISKFKVTDGNCYEIYGFDKDKRKVEIYHDPVTGKAVKTEIKG</sequence>
<evidence type="ECO:0000259" key="1">
    <source>
        <dbReference type="Pfam" id="PF13670"/>
    </source>
</evidence>
<dbReference type="eggNOG" id="COG5591">
    <property type="taxonomic scope" value="Bacteria"/>
</dbReference>
<reference evidence="2 3" key="1">
    <citation type="journal article" date="2005" name="Nat. Biotechnol.">
        <title>Complete genome sequence of the plant commensal Pseudomonas fluorescens Pf-5.</title>
        <authorList>
            <person name="Paulsen I.T."/>
            <person name="Press C.M."/>
            <person name="Ravel J."/>
            <person name="Kobayashi D.Y."/>
            <person name="Myers G.S."/>
            <person name="Mavrodi D.V."/>
            <person name="DeBoy R.T."/>
            <person name="Seshadri R."/>
            <person name="Ren Q."/>
            <person name="Madupu R."/>
            <person name="Dodson R.J."/>
            <person name="Durkin A.S."/>
            <person name="Brinkac L.M."/>
            <person name="Daugherty S.C."/>
            <person name="Sullivan S.A."/>
            <person name="Rosovitz M.J."/>
            <person name="Gwinn M.L."/>
            <person name="Zhou L."/>
            <person name="Schneider D.J."/>
            <person name="Cartinhour S.W."/>
            <person name="Nelson W.C."/>
            <person name="Weidman J."/>
            <person name="Watkins K."/>
            <person name="Tran K."/>
            <person name="Khouri H."/>
            <person name="Pierson E.A."/>
            <person name="Pierson L.S.III."/>
            <person name="Thomashow L.S."/>
            <person name="Loper J.E."/>
        </authorList>
    </citation>
    <scope>NUCLEOTIDE SEQUENCE [LARGE SCALE GENOMIC DNA]</scope>
    <source>
        <strain evidence="3">ATCC BAA-477 / NRRL B-23932 / Pf-5</strain>
    </source>
</reference>
<organism evidence="2 3">
    <name type="scientific">Pseudomonas fluorescens (strain ATCC BAA-477 / NRRL B-23932 / Pf-5)</name>
    <dbReference type="NCBI Taxonomy" id="220664"/>
    <lineage>
        <taxon>Bacteria</taxon>
        <taxon>Pseudomonadati</taxon>
        <taxon>Pseudomonadota</taxon>
        <taxon>Gammaproteobacteria</taxon>
        <taxon>Pseudomonadales</taxon>
        <taxon>Pseudomonadaceae</taxon>
        <taxon>Pseudomonas</taxon>
    </lineage>
</organism>
<evidence type="ECO:0000313" key="3">
    <source>
        <dbReference type="Proteomes" id="UP000008540"/>
    </source>
</evidence>
<dbReference type="EMBL" id="CP000076">
    <property type="protein sequence ID" value="AAY93115.1"/>
    <property type="molecule type" value="Genomic_DNA"/>
</dbReference>
<feature type="domain" description="PepSY" evidence="1">
    <location>
        <begin position="27"/>
        <end position="108"/>
    </location>
</feature>
<evidence type="ECO:0000313" key="2">
    <source>
        <dbReference type="EMBL" id="AAY93115.1"/>
    </source>
</evidence>
<dbReference type="HOGENOM" id="CLU_147864_1_0_6"/>
<proteinExistence type="predicted"/>
<dbReference type="InterPro" id="IPR025711">
    <property type="entry name" value="PepSY"/>
</dbReference>
<dbReference type="KEGG" id="pfl:PFL_3851"/>
<protein>
    <recommendedName>
        <fullName evidence="1">PepSY domain-containing protein</fullName>
    </recommendedName>
</protein>
<dbReference type="Proteomes" id="UP000008540">
    <property type="component" value="Chromosome"/>
</dbReference>
<dbReference type="AlphaFoldDB" id="Q4K9Y2"/>
<dbReference type="STRING" id="220664.PFL_3851"/>
<accession>Q4K9Y2</accession>
<name>Q4K9Y2_PSEF5</name>